<evidence type="ECO:0000313" key="8">
    <source>
        <dbReference type="EMBL" id="KAF0735588.1"/>
    </source>
</evidence>
<keyword evidence="3" id="KW-1003">Cell membrane</keyword>
<feature type="transmembrane region" description="Helical" evidence="7">
    <location>
        <begin position="315"/>
        <end position="336"/>
    </location>
</feature>
<sequence>MSTGSITLDSPIEGAPMMRAPHQDLGTAMNTRFQTLTHDPKTDMVILDGEPMHEFHPRHDEWFTWLWFVEGKWYKVLYLNVWGLLLAVVLGTLLAFVIEKCTSMDIDVNSNNATYIVEVVQDFTKNTRVRDNWSTWLRVPGDLFIRALQCIVVPFIFCAIMGGIGDLAKTQKAFGVCVRFFIYSIITATAAASLGVLLATSMPDQWFQPTIVLQSPPPPTTPAMAQPMVMPTSVYNMMQMTCPNKDLYLGLNQTTNLLQCMPSPKEMNFSLPTMTSSPPSTTTTKISSAVDEFYTFVLNFVPNSLMGSFQRSDGFLSISMIAIAMGVAMHLTDAAVAHSLVLELNKICLYMIGYIVKCAPVAVMFLVASSLLQAKIPDPSDTATSSSAISIDATDSAAVVQLYQWVLPLLRARSVSIFENLGHEAKLMGVLFVLFLIGLAVHSLIVLPLLVFLTVRRNPFEHVKTFSKAIGYGFGTGSSLVALPSLIQAAGASRVASRELSCTILSVGSAMHLDGAAFYFSTTLIFLMRTSGIALTNRNIAAVLVGSVVNSWSCPPLPHAGILVMMTLSINVVAPDLSLYLVWVVAMDVVMDRFSTVMSIWSNILILRVIASQTERETPEHGERSEAISDLEVFDDADVDYQYR</sequence>
<dbReference type="InterPro" id="IPR001991">
    <property type="entry name" value="Na-dicarboxylate_symporter"/>
</dbReference>
<dbReference type="SUPFAM" id="SSF118215">
    <property type="entry name" value="Proton glutamate symport protein"/>
    <property type="match status" value="3"/>
</dbReference>
<keyword evidence="6 7" id="KW-0472">Membrane</keyword>
<dbReference type="PANTHER" id="PTHR42865">
    <property type="entry name" value="PROTON/GLUTAMATE-ASPARTATE SYMPORTER"/>
    <property type="match status" value="1"/>
</dbReference>
<dbReference type="GO" id="GO:0005886">
    <property type="term" value="C:plasma membrane"/>
    <property type="evidence" value="ECO:0007669"/>
    <property type="project" value="UniProtKB-SubCell"/>
</dbReference>
<dbReference type="AlphaFoldDB" id="A0A6G0X6N9"/>
<comment type="similarity">
    <text evidence="7">Belongs to the dicarboxylate/amino acid:cation symporter (DAACS) (TC 2.A.23) family.</text>
</comment>
<feature type="transmembrane region" description="Helical" evidence="7">
    <location>
        <begin position="348"/>
        <end position="372"/>
    </location>
</feature>
<feature type="transmembrane region" description="Helical" evidence="7">
    <location>
        <begin position="474"/>
        <end position="496"/>
    </location>
</feature>
<reference evidence="8 9" key="1">
    <citation type="submission" date="2019-07" db="EMBL/GenBank/DDBJ databases">
        <title>Genomics analysis of Aphanomyces spp. identifies a new class of oomycete effector associated with host adaptation.</title>
        <authorList>
            <person name="Gaulin E."/>
        </authorList>
    </citation>
    <scope>NUCLEOTIDE SEQUENCE [LARGE SCALE GENOMIC DNA]</scope>
    <source>
        <strain evidence="8 9">ATCC 201684</strain>
    </source>
</reference>
<evidence type="ECO:0000256" key="5">
    <source>
        <dbReference type="ARBA" id="ARBA00022989"/>
    </source>
</evidence>
<keyword evidence="9" id="KW-1185">Reference proteome</keyword>
<dbReference type="PRINTS" id="PR00173">
    <property type="entry name" value="EDTRNSPORT"/>
</dbReference>
<dbReference type="Gene3D" id="1.10.3860.10">
    <property type="entry name" value="Sodium:dicarboxylate symporter"/>
    <property type="match status" value="1"/>
</dbReference>
<protein>
    <recommendedName>
        <fullName evidence="7">Amino acid transporter</fullName>
    </recommendedName>
</protein>
<keyword evidence="7" id="KW-0769">Symport</keyword>
<dbReference type="Proteomes" id="UP000481153">
    <property type="component" value="Unassembled WGS sequence"/>
</dbReference>
<feature type="transmembrane region" description="Helical" evidence="7">
    <location>
        <begin position="143"/>
        <end position="168"/>
    </location>
</feature>
<keyword evidence="5 7" id="KW-1133">Transmembrane helix</keyword>
<name>A0A6G0X6N9_9STRA</name>
<dbReference type="EMBL" id="VJMJ01000094">
    <property type="protein sequence ID" value="KAF0735588.1"/>
    <property type="molecule type" value="Genomic_DNA"/>
</dbReference>
<evidence type="ECO:0000256" key="3">
    <source>
        <dbReference type="ARBA" id="ARBA00022475"/>
    </source>
</evidence>
<keyword evidence="4 7" id="KW-0812">Transmembrane</keyword>
<proteinExistence type="inferred from homology"/>
<evidence type="ECO:0000256" key="4">
    <source>
        <dbReference type="ARBA" id="ARBA00022692"/>
    </source>
</evidence>
<evidence type="ECO:0000256" key="6">
    <source>
        <dbReference type="ARBA" id="ARBA00023136"/>
    </source>
</evidence>
<evidence type="ECO:0000256" key="1">
    <source>
        <dbReference type="ARBA" id="ARBA00004651"/>
    </source>
</evidence>
<evidence type="ECO:0000256" key="7">
    <source>
        <dbReference type="RuleBase" id="RU361216"/>
    </source>
</evidence>
<feature type="transmembrane region" description="Helical" evidence="7">
    <location>
        <begin position="557"/>
        <end position="574"/>
    </location>
</feature>
<feature type="transmembrane region" description="Helical" evidence="7">
    <location>
        <begin position="427"/>
        <end position="453"/>
    </location>
</feature>
<gene>
    <name evidence="8" type="ORF">Ae201684_007908</name>
</gene>
<dbReference type="InterPro" id="IPR036458">
    <property type="entry name" value="Na:dicarbo_symporter_sf"/>
</dbReference>
<feature type="transmembrane region" description="Helical" evidence="7">
    <location>
        <begin position="76"/>
        <end position="98"/>
    </location>
</feature>
<comment type="caution">
    <text evidence="8">The sequence shown here is derived from an EMBL/GenBank/DDBJ whole genome shotgun (WGS) entry which is preliminary data.</text>
</comment>
<evidence type="ECO:0000256" key="2">
    <source>
        <dbReference type="ARBA" id="ARBA00022448"/>
    </source>
</evidence>
<evidence type="ECO:0000313" key="9">
    <source>
        <dbReference type="Proteomes" id="UP000481153"/>
    </source>
</evidence>
<dbReference type="VEuPathDB" id="FungiDB:AeMF1_003052"/>
<dbReference type="Pfam" id="PF00375">
    <property type="entry name" value="SDF"/>
    <property type="match status" value="3"/>
</dbReference>
<dbReference type="PANTHER" id="PTHR42865:SF7">
    <property type="entry name" value="PROTON_GLUTAMATE-ASPARTATE SYMPORTER"/>
    <property type="match status" value="1"/>
</dbReference>
<comment type="subcellular location">
    <subcellularLocation>
        <location evidence="1">Cell membrane</location>
        <topology evidence="1">Multi-pass membrane protein</topology>
    </subcellularLocation>
    <subcellularLocation>
        <location evidence="7">Membrane</location>
        <topology evidence="7">Multi-pass membrane protein</topology>
    </subcellularLocation>
</comment>
<organism evidence="8 9">
    <name type="scientific">Aphanomyces euteiches</name>
    <dbReference type="NCBI Taxonomy" id="100861"/>
    <lineage>
        <taxon>Eukaryota</taxon>
        <taxon>Sar</taxon>
        <taxon>Stramenopiles</taxon>
        <taxon>Oomycota</taxon>
        <taxon>Saprolegniomycetes</taxon>
        <taxon>Saprolegniales</taxon>
        <taxon>Verrucalvaceae</taxon>
        <taxon>Aphanomyces</taxon>
    </lineage>
</organism>
<feature type="transmembrane region" description="Helical" evidence="7">
    <location>
        <begin position="180"/>
        <end position="199"/>
    </location>
</feature>
<accession>A0A6G0X6N9</accession>
<keyword evidence="2 7" id="KW-0813">Transport</keyword>
<dbReference type="GO" id="GO:0015293">
    <property type="term" value="F:symporter activity"/>
    <property type="evidence" value="ECO:0007669"/>
    <property type="project" value="UniProtKB-UniRule"/>
</dbReference>